<organism evidence="1 2">
    <name type="scientific">Racocetra persica</name>
    <dbReference type="NCBI Taxonomy" id="160502"/>
    <lineage>
        <taxon>Eukaryota</taxon>
        <taxon>Fungi</taxon>
        <taxon>Fungi incertae sedis</taxon>
        <taxon>Mucoromycota</taxon>
        <taxon>Glomeromycotina</taxon>
        <taxon>Glomeromycetes</taxon>
        <taxon>Diversisporales</taxon>
        <taxon>Gigasporaceae</taxon>
        <taxon>Racocetra</taxon>
    </lineage>
</organism>
<reference evidence="1" key="1">
    <citation type="submission" date="2021-06" db="EMBL/GenBank/DDBJ databases">
        <authorList>
            <person name="Kallberg Y."/>
            <person name="Tangrot J."/>
            <person name="Rosling A."/>
        </authorList>
    </citation>
    <scope>NUCLEOTIDE SEQUENCE</scope>
    <source>
        <strain evidence="1">MA461A</strain>
    </source>
</reference>
<name>A0ACA9RZX5_9GLOM</name>
<comment type="caution">
    <text evidence="1">The sequence shown here is derived from an EMBL/GenBank/DDBJ whole genome shotgun (WGS) entry which is preliminary data.</text>
</comment>
<dbReference type="EMBL" id="CAJVQC010083030">
    <property type="protein sequence ID" value="CAG8820009.1"/>
    <property type="molecule type" value="Genomic_DNA"/>
</dbReference>
<evidence type="ECO:0000313" key="2">
    <source>
        <dbReference type="Proteomes" id="UP000789920"/>
    </source>
</evidence>
<gene>
    <name evidence="1" type="ORF">RPERSI_LOCUS25263</name>
</gene>
<proteinExistence type="predicted"/>
<accession>A0ACA9RZX5</accession>
<protein>
    <submittedName>
        <fullName evidence="1">13415_t:CDS:1</fullName>
    </submittedName>
</protein>
<feature type="non-terminal residue" evidence="1">
    <location>
        <position position="1"/>
    </location>
</feature>
<dbReference type="Proteomes" id="UP000789920">
    <property type="component" value="Unassembled WGS sequence"/>
</dbReference>
<keyword evidence="2" id="KW-1185">Reference proteome</keyword>
<sequence>LIEKWQNLPEFYKIPKYSERGLLPPEAQKKEPEDTAMDIDTPKNSETSEPKVESQLTSDDYYFYESAHDYYVRFTDSHFPFQNLSQTDYWVSQKLSPHKQANASSSEYTHCSSSYLNDHHSTESGSSRYKYDKCDVSTRRLLYLYGNLSAIVRVFRKIL</sequence>
<evidence type="ECO:0000313" key="1">
    <source>
        <dbReference type="EMBL" id="CAG8820009.1"/>
    </source>
</evidence>